<dbReference type="AlphaFoldDB" id="A0AA41YX55"/>
<dbReference type="GO" id="GO:0062193">
    <property type="term" value="F:D-ribose pyranase activity"/>
    <property type="evidence" value="ECO:0007669"/>
    <property type="project" value="UniProtKB-EC"/>
</dbReference>
<dbReference type="GO" id="GO:0006004">
    <property type="term" value="P:fucose metabolic process"/>
    <property type="evidence" value="ECO:0007669"/>
    <property type="project" value="TreeGrafter"/>
</dbReference>
<dbReference type="InterPro" id="IPR007721">
    <property type="entry name" value="RbsD_FucU"/>
</dbReference>
<accession>A0AA41YX55</accession>
<dbReference type="Gene3D" id="3.40.1650.10">
    <property type="entry name" value="RbsD-like domain"/>
    <property type="match status" value="1"/>
</dbReference>
<dbReference type="EMBL" id="JAMOIM010000014">
    <property type="protein sequence ID" value="MCW6510206.1"/>
    <property type="molecule type" value="Genomic_DNA"/>
</dbReference>
<dbReference type="InterPro" id="IPR050443">
    <property type="entry name" value="RbsD/FucU_mutarotase"/>
</dbReference>
<evidence type="ECO:0000256" key="1">
    <source>
        <dbReference type="ARBA" id="ARBA00000223"/>
    </source>
</evidence>
<dbReference type="Proteomes" id="UP001165667">
    <property type="component" value="Unassembled WGS sequence"/>
</dbReference>
<dbReference type="GO" id="GO:0042806">
    <property type="term" value="F:fucose binding"/>
    <property type="evidence" value="ECO:0007669"/>
    <property type="project" value="TreeGrafter"/>
</dbReference>
<proteinExistence type="predicted"/>
<keyword evidence="5" id="KW-1185">Reference proteome</keyword>
<dbReference type="PANTHER" id="PTHR31690">
    <property type="entry name" value="FUCOSE MUTAROTASE"/>
    <property type="match status" value="1"/>
</dbReference>
<dbReference type="SUPFAM" id="SSF102546">
    <property type="entry name" value="RbsD-like"/>
    <property type="match status" value="1"/>
</dbReference>
<dbReference type="GO" id="GO:0036373">
    <property type="term" value="F:L-fucose mutarotase activity"/>
    <property type="evidence" value="ECO:0007669"/>
    <property type="project" value="UniProtKB-EC"/>
</dbReference>
<comment type="catalytic activity">
    <reaction evidence="1">
        <text>beta-D-ribopyranose = beta-D-ribofuranose</text>
        <dbReference type="Rhea" id="RHEA:25432"/>
        <dbReference type="ChEBI" id="CHEBI:27476"/>
        <dbReference type="ChEBI" id="CHEBI:47002"/>
        <dbReference type="EC" id="5.4.99.62"/>
    </reaction>
</comment>
<comment type="caution">
    <text evidence="4">The sequence shown here is derived from an EMBL/GenBank/DDBJ whole genome shotgun (WGS) entry which is preliminary data.</text>
</comment>
<sequence length="145" mass="15962">MLKGIDPLLTPDLLRTLRAMGHGDELAIVDGNFPAESMGPPVVRLGGIEASAALDAILSVMPLDEFVPEAAWRMEVVGQPQAEQPIFQTFRDLLLRHEGEKFRLASLERFAFYARAKACFTLVATGERRLYGNIILKKGVVRSPA</sequence>
<dbReference type="InterPro" id="IPR023750">
    <property type="entry name" value="RbsD-like_sf"/>
</dbReference>
<reference evidence="4" key="1">
    <citation type="submission" date="2022-05" db="EMBL/GenBank/DDBJ databases">
        <authorList>
            <person name="Pankratov T."/>
        </authorList>
    </citation>
    <scope>NUCLEOTIDE SEQUENCE</scope>
    <source>
        <strain evidence="4">BP6-180914</strain>
    </source>
</reference>
<dbReference type="PANTHER" id="PTHR31690:SF4">
    <property type="entry name" value="FUCOSE MUTAROTASE"/>
    <property type="match status" value="1"/>
</dbReference>
<organism evidence="4 5">
    <name type="scientific">Lichenifustis flavocetrariae</name>
    <dbReference type="NCBI Taxonomy" id="2949735"/>
    <lineage>
        <taxon>Bacteria</taxon>
        <taxon>Pseudomonadati</taxon>
        <taxon>Pseudomonadota</taxon>
        <taxon>Alphaproteobacteria</taxon>
        <taxon>Hyphomicrobiales</taxon>
        <taxon>Lichenihabitantaceae</taxon>
        <taxon>Lichenifustis</taxon>
    </lineage>
</organism>
<protein>
    <submittedName>
        <fullName evidence="4">Ribose ABC transporter</fullName>
    </submittedName>
</protein>
<evidence type="ECO:0000256" key="3">
    <source>
        <dbReference type="ARBA" id="ARBA00036324"/>
    </source>
</evidence>
<dbReference type="RefSeq" id="WP_282586584.1">
    <property type="nucleotide sequence ID" value="NZ_JAMOIM010000014.1"/>
</dbReference>
<comment type="catalytic activity">
    <reaction evidence="3">
        <text>alpha-L-fucose = beta-L-fucose</text>
        <dbReference type="Rhea" id="RHEA:25580"/>
        <dbReference type="ChEBI" id="CHEBI:42548"/>
        <dbReference type="ChEBI" id="CHEBI:42589"/>
        <dbReference type="EC" id="5.1.3.29"/>
    </reaction>
</comment>
<evidence type="ECO:0000313" key="5">
    <source>
        <dbReference type="Proteomes" id="UP001165667"/>
    </source>
</evidence>
<evidence type="ECO:0000313" key="4">
    <source>
        <dbReference type="EMBL" id="MCW6510206.1"/>
    </source>
</evidence>
<gene>
    <name evidence="4" type="ORF">M8523_19490</name>
</gene>
<evidence type="ECO:0000256" key="2">
    <source>
        <dbReference type="ARBA" id="ARBA00023235"/>
    </source>
</evidence>
<keyword evidence="2" id="KW-0413">Isomerase</keyword>
<dbReference type="Pfam" id="PF05025">
    <property type="entry name" value="RbsD_FucU"/>
    <property type="match status" value="1"/>
</dbReference>
<name>A0AA41YX55_9HYPH</name>